<dbReference type="InterPro" id="IPR013783">
    <property type="entry name" value="Ig-like_fold"/>
</dbReference>
<dbReference type="InterPro" id="IPR036116">
    <property type="entry name" value="FN3_sf"/>
</dbReference>
<proteinExistence type="predicted"/>
<dbReference type="SMART" id="SM00060">
    <property type="entry name" value="FN3"/>
    <property type="match status" value="3"/>
</dbReference>
<organism evidence="2">
    <name type="scientific">marine sediment metagenome</name>
    <dbReference type="NCBI Taxonomy" id="412755"/>
    <lineage>
        <taxon>unclassified sequences</taxon>
        <taxon>metagenomes</taxon>
        <taxon>ecological metagenomes</taxon>
    </lineage>
</organism>
<feature type="non-terminal residue" evidence="2">
    <location>
        <position position="1"/>
    </location>
</feature>
<feature type="domain" description="Fibronectin type-III" evidence="1">
    <location>
        <begin position="102"/>
        <end position="193"/>
    </location>
</feature>
<sequence length="434" mass="48814">IIMPYIRFSYPQAGVTVLDDIATVRVEARDNVGIRQIVFMAEGDTLASLTAEPYALDWNTTAYPDCTDADSFILLTATAEDFAGNSRSTHRKFYTDNEGNPPIPVELFEPVNVTKHSVTLFWQRSVDYYFSHYLLRRGTTADVTEASDSLVRIGGRDTTSFIDQDTSVSPFGLLENKDYYYRIWVYDELDSSSAGDSVVSARTLLPQPVTLSTTSTLTKYTIGLKWEPSTEDVAYYRLHRGPSSLKANLDSIAVFLEGTHSYLDAGRTARTTYYYYLYLVDEAGYENTFRSDDVLDARTLALPPPILTDPSPSVTKYTATIAWKTIQEQEDSSWVALYRDTDILLYTAPRNEALAYTDISLQQDQPYSYRLHHRDSQDNTAWSNTLALTTLTLSDVWSGVLGVSSQGKYQLGLTWDSYNYSPPDFAGYTLSRDG</sequence>
<gene>
    <name evidence="2" type="ORF">S12H4_14506</name>
</gene>
<feature type="domain" description="Fibronectin type-III" evidence="1">
    <location>
        <begin position="303"/>
        <end position="380"/>
    </location>
</feature>
<feature type="domain" description="Fibronectin type-III" evidence="1">
    <location>
        <begin position="206"/>
        <end position="286"/>
    </location>
</feature>
<dbReference type="Gene3D" id="2.60.40.10">
    <property type="entry name" value="Immunoglobulins"/>
    <property type="match status" value="3"/>
</dbReference>
<dbReference type="AlphaFoldDB" id="X1TR25"/>
<dbReference type="SUPFAM" id="SSF49265">
    <property type="entry name" value="Fibronectin type III"/>
    <property type="match status" value="1"/>
</dbReference>
<comment type="caution">
    <text evidence="2">The sequence shown here is derived from an EMBL/GenBank/DDBJ whole genome shotgun (WGS) entry which is preliminary data.</text>
</comment>
<evidence type="ECO:0000313" key="2">
    <source>
        <dbReference type="EMBL" id="GAI82464.1"/>
    </source>
</evidence>
<dbReference type="InterPro" id="IPR003961">
    <property type="entry name" value="FN3_dom"/>
</dbReference>
<name>X1TR25_9ZZZZ</name>
<reference evidence="2" key="1">
    <citation type="journal article" date="2014" name="Front. Microbiol.">
        <title>High frequency of phylogenetically diverse reductive dehalogenase-homologous genes in deep subseafloor sedimentary metagenomes.</title>
        <authorList>
            <person name="Kawai M."/>
            <person name="Futagami T."/>
            <person name="Toyoda A."/>
            <person name="Takaki Y."/>
            <person name="Nishi S."/>
            <person name="Hori S."/>
            <person name="Arai W."/>
            <person name="Tsubouchi T."/>
            <person name="Morono Y."/>
            <person name="Uchiyama I."/>
            <person name="Ito T."/>
            <person name="Fujiyama A."/>
            <person name="Inagaki F."/>
            <person name="Takami H."/>
        </authorList>
    </citation>
    <scope>NUCLEOTIDE SEQUENCE</scope>
    <source>
        <strain evidence="2">Expedition CK06-06</strain>
    </source>
</reference>
<dbReference type="Pfam" id="PF17957">
    <property type="entry name" value="Big_7"/>
    <property type="match status" value="1"/>
</dbReference>
<protein>
    <recommendedName>
        <fullName evidence="1">Fibronectin type-III domain-containing protein</fullName>
    </recommendedName>
</protein>
<feature type="non-terminal residue" evidence="2">
    <location>
        <position position="434"/>
    </location>
</feature>
<dbReference type="EMBL" id="BARW01006916">
    <property type="protein sequence ID" value="GAI82464.1"/>
    <property type="molecule type" value="Genomic_DNA"/>
</dbReference>
<evidence type="ECO:0000259" key="1">
    <source>
        <dbReference type="SMART" id="SM00060"/>
    </source>
</evidence>
<accession>X1TR25</accession>